<organism evidence="9 10">
    <name type="scientific">Zootermopsis nevadensis</name>
    <name type="common">Dampwood termite</name>
    <dbReference type="NCBI Taxonomy" id="136037"/>
    <lineage>
        <taxon>Eukaryota</taxon>
        <taxon>Metazoa</taxon>
        <taxon>Ecdysozoa</taxon>
        <taxon>Arthropoda</taxon>
        <taxon>Hexapoda</taxon>
        <taxon>Insecta</taxon>
        <taxon>Pterygota</taxon>
        <taxon>Neoptera</taxon>
        <taxon>Polyneoptera</taxon>
        <taxon>Dictyoptera</taxon>
        <taxon>Blattodea</taxon>
        <taxon>Blattoidea</taxon>
        <taxon>Termitoidae</taxon>
        <taxon>Termopsidae</taxon>
        <taxon>Zootermopsis</taxon>
    </lineage>
</organism>
<evidence type="ECO:0000259" key="7">
    <source>
        <dbReference type="Pfam" id="PF03962"/>
    </source>
</evidence>
<feature type="domain" description="Leucine zipper with capping helix" evidence="8">
    <location>
        <begin position="145"/>
        <end position="197"/>
    </location>
</feature>
<evidence type="ECO:0000313" key="10">
    <source>
        <dbReference type="Proteomes" id="UP000027135"/>
    </source>
</evidence>
<dbReference type="GO" id="GO:0003690">
    <property type="term" value="F:double-stranded DNA binding"/>
    <property type="evidence" value="ECO:0007669"/>
    <property type="project" value="InterPro"/>
</dbReference>
<keyword evidence="10" id="KW-1185">Reference proteome</keyword>
<dbReference type="eggNOG" id="KOG3433">
    <property type="taxonomic scope" value="Eukaryota"/>
</dbReference>
<dbReference type="InterPro" id="IPR005647">
    <property type="entry name" value="Mnd1"/>
</dbReference>
<evidence type="ECO:0000313" key="9">
    <source>
        <dbReference type="EMBL" id="KDR18233.1"/>
    </source>
</evidence>
<dbReference type="AlphaFoldDB" id="A0A067R732"/>
<dbReference type="EMBL" id="KK852699">
    <property type="protein sequence ID" value="KDR18233.1"/>
    <property type="molecule type" value="Genomic_DNA"/>
</dbReference>
<evidence type="ECO:0000256" key="3">
    <source>
        <dbReference type="ARBA" id="ARBA00023054"/>
    </source>
</evidence>
<keyword evidence="4 5" id="KW-0539">Nucleus</keyword>
<evidence type="ECO:0000256" key="2">
    <source>
        <dbReference type="ARBA" id="ARBA00005981"/>
    </source>
</evidence>
<evidence type="ECO:0000256" key="4">
    <source>
        <dbReference type="ARBA" id="ARBA00023242"/>
    </source>
</evidence>
<comment type="similarity">
    <text evidence="2 5">Belongs to the MND1 family.</text>
</comment>
<accession>A0A067R732</accession>
<dbReference type="PIRSF" id="PIRSF026991">
    <property type="entry name" value="Mnd1"/>
    <property type="match status" value="1"/>
</dbReference>
<name>A0A067R732_ZOONE</name>
<dbReference type="Pfam" id="PF03962">
    <property type="entry name" value="Mnd1"/>
    <property type="match status" value="1"/>
</dbReference>
<dbReference type="GO" id="GO:0005634">
    <property type="term" value="C:nucleus"/>
    <property type="evidence" value="ECO:0007669"/>
    <property type="project" value="UniProtKB-SubCell"/>
</dbReference>
<feature type="domain" description="Mnd1 HTH" evidence="7">
    <location>
        <begin position="16"/>
        <end position="75"/>
    </location>
</feature>
<dbReference type="InterPro" id="IPR040453">
    <property type="entry name" value="Mnd1_HTH"/>
</dbReference>
<dbReference type="STRING" id="136037.A0A067R732"/>
<dbReference type="GO" id="GO:0007131">
    <property type="term" value="P:reciprocal meiotic recombination"/>
    <property type="evidence" value="ECO:0007669"/>
    <property type="project" value="InterPro"/>
</dbReference>
<dbReference type="InterPro" id="IPR040661">
    <property type="entry name" value="LZ3wCH"/>
</dbReference>
<protein>
    <recommendedName>
        <fullName evidence="5">Meiotic nuclear division protein 1 homolog</fullName>
    </recommendedName>
</protein>
<comment type="subcellular location">
    <subcellularLocation>
        <location evidence="1 5">Nucleus</location>
    </subcellularLocation>
</comment>
<keyword evidence="3 6" id="KW-0175">Coiled coil</keyword>
<reference evidence="9 10" key="1">
    <citation type="journal article" date="2014" name="Nat. Commun.">
        <title>Molecular traces of alternative social organization in a termite genome.</title>
        <authorList>
            <person name="Terrapon N."/>
            <person name="Li C."/>
            <person name="Robertson H.M."/>
            <person name="Ji L."/>
            <person name="Meng X."/>
            <person name="Booth W."/>
            <person name="Chen Z."/>
            <person name="Childers C.P."/>
            <person name="Glastad K.M."/>
            <person name="Gokhale K."/>
            <person name="Gowin J."/>
            <person name="Gronenberg W."/>
            <person name="Hermansen R.A."/>
            <person name="Hu H."/>
            <person name="Hunt B.G."/>
            <person name="Huylmans A.K."/>
            <person name="Khalil S.M."/>
            <person name="Mitchell R.D."/>
            <person name="Munoz-Torres M.C."/>
            <person name="Mustard J.A."/>
            <person name="Pan H."/>
            <person name="Reese J.T."/>
            <person name="Scharf M.E."/>
            <person name="Sun F."/>
            <person name="Vogel H."/>
            <person name="Xiao J."/>
            <person name="Yang W."/>
            <person name="Yang Z."/>
            <person name="Yang Z."/>
            <person name="Zhou J."/>
            <person name="Zhu J."/>
            <person name="Brent C.S."/>
            <person name="Elsik C.G."/>
            <person name="Goodisman M.A."/>
            <person name="Liberles D.A."/>
            <person name="Roe R.M."/>
            <person name="Vargo E.L."/>
            <person name="Vilcinskas A."/>
            <person name="Wang J."/>
            <person name="Bornberg-Bauer E."/>
            <person name="Korb J."/>
            <person name="Zhang G."/>
            <person name="Liebig J."/>
        </authorList>
    </citation>
    <scope>NUCLEOTIDE SEQUENCE [LARGE SCALE GENOMIC DNA]</scope>
    <source>
        <tissue evidence="9">Whole organism</tissue>
    </source>
</reference>
<gene>
    <name evidence="9" type="ORF">L798_06984</name>
</gene>
<evidence type="ECO:0000256" key="1">
    <source>
        <dbReference type="ARBA" id="ARBA00004123"/>
    </source>
</evidence>
<dbReference type="OrthoDB" id="273345at2759"/>
<evidence type="ECO:0000256" key="6">
    <source>
        <dbReference type="SAM" id="Coils"/>
    </source>
</evidence>
<dbReference type="Pfam" id="PF18517">
    <property type="entry name" value="LZ3wCH"/>
    <property type="match status" value="1"/>
</dbReference>
<dbReference type="InParanoid" id="A0A067R732"/>
<dbReference type="OMA" id="ECYGDEY"/>
<feature type="coiled-coil region" evidence="6">
    <location>
        <begin position="79"/>
        <end position="106"/>
    </location>
</feature>
<sequence>MSKQKGVSAEEKRKRMLQIFHEKKEFFQLKELEKIAPKEKGIVEQSVKDVVQSLVDDGLVDSDKIGTSVYFWAFPSKTKHSKKRQLENVTDKLNDVNKKIKISQENVAAAKIGREPTQKRNEVLQRVAQLTAEEKLLLKKIQDYEVCDKMENESQIAIESANRWLCNIQCVVSYCEKKFSIDQKTLQEHFGIDPNMEFL</sequence>
<comment type="function">
    <text evidence="5">Required for proper homologous chromosome pairing and efficient cross-over and intragenic recombination during meiosis.</text>
</comment>
<evidence type="ECO:0000256" key="5">
    <source>
        <dbReference type="PIRNR" id="PIRNR026991"/>
    </source>
</evidence>
<evidence type="ECO:0000259" key="8">
    <source>
        <dbReference type="Pfam" id="PF18517"/>
    </source>
</evidence>
<dbReference type="Proteomes" id="UP000027135">
    <property type="component" value="Unassembled WGS sequence"/>
</dbReference>
<proteinExistence type="inferred from homology"/>